<dbReference type="Proteomes" id="UP000198703">
    <property type="component" value="Unassembled WGS sequence"/>
</dbReference>
<dbReference type="PANTHER" id="PTHR30287:SF2">
    <property type="entry name" value="BLL1001 PROTEIN"/>
    <property type="match status" value="1"/>
</dbReference>
<name>A0A1H4BRR7_9RHOB</name>
<keyword evidence="10" id="KW-1185">Reference proteome</keyword>
<feature type="domain" description="MacB-like periplasmic core" evidence="8">
    <location>
        <begin position="463"/>
        <end position="628"/>
    </location>
</feature>
<gene>
    <name evidence="9" type="ORF">SAMN05444370_10614</name>
</gene>
<dbReference type="OrthoDB" id="343744at2"/>
<evidence type="ECO:0000256" key="3">
    <source>
        <dbReference type="ARBA" id="ARBA00022692"/>
    </source>
</evidence>
<evidence type="ECO:0000313" key="9">
    <source>
        <dbReference type="EMBL" id="SEA50808.1"/>
    </source>
</evidence>
<comment type="subcellular location">
    <subcellularLocation>
        <location evidence="1">Cell membrane</location>
        <topology evidence="1">Multi-pass membrane protein</topology>
    </subcellularLocation>
</comment>
<evidence type="ECO:0000256" key="4">
    <source>
        <dbReference type="ARBA" id="ARBA00022989"/>
    </source>
</evidence>
<feature type="transmembrane region" description="Helical" evidence="6">
    <location>
        <begin position="736"/>
        <end position="762"/>
    </location>
</feature>
<dbReference type="AlphaFoldDB" id="A0A1H4BRR7"/>
<evidence type="ECO:0000256" key="5">
    <source>
        <dbReference type="ARBA" id="ARBA00023136"/>
    </source>
</evidence>
<feature type="transmembrane region" description="Helical" evidence="6">
    <location>
        <begin position="782"/>
        <end position="803"/>
    </location>
</feature>
<dbReference type="InterPro" id="IPR003838">
    <property type="entry name" value="ABC3_permease_C"/>
</dbReference>
<keyword evidence="4 6" id="KW-1133">Transmembrane helix</keyword>
<feature type="domain" description="ABC3 transporter permease C-terminal" evidence="7">
    <location>
        <begin position="692"/>
        <end position="810"/>
    </location>
</feature>
<dbReference type="Pfam" id="PF12704">
    <property type="entry name" value="MacB_PCD"/>
    <property type="match status" value="1"/>
</dbReference>
<feature type="transmembrane region" description="Helical" evidence="6">
    <location>
        <begin position="241"/>
        <end position="264"/>
    </location>
</feature>
<evidence type="ECO:0000256" key="2">
    <source>
        <dbReference type="ARBA" id="ARBA00022475"/>
    </source>
</evidence>
<dbReference type="InterPro" id="IPR025857">
    <property type="entry name" value="MacB_PCD"/>
</dbReference>
<evidence type="ECO:0000256" key="6">
    <source>
        <dbReference type="SAM" id="Phobius"/>
    </source>
</evidence>
<accession>A0A1H4BRR7</accession>
<feature type="transmembrane region" description="Helical" evidence="6">
    <location>
        <begin position="339"/>
        <end position="364"/>
    </location>
</feature>
<evidence type="ECO:0000259" key="8">
    <source>
        <dbReference type="Pfam" id="PF12704"/>
    </source>
</evidence>
<dbReference type="STRING" id="89524.SAMN05444370_10614"/>
<keyword evidence="3 6" id="KW-0812">Transmembrane</keyword>
<dbReference type="Pfam" id="PF02687">
    <property type="entry name" value="FtsX"/>
    <property type="match status" value="1"/>
</dbReference>
<reference evidence="9 10" key="1">
    <citation type="submission" date="2016-10" db="EMBL/GenBank/DDBJ databases">
        <authorList>
            <person name="de Groot N.N."/>
        </authorList>
    </citation>
    <scope>NUCLEOTIDE SEQUENCE [LARGE SCALE GENOMIC DNA]</scope>
    <source>
        <strain evidence="9 10">DSM 15345</strain>
    </source>
</reference>
<dbReference type="InterPro" id="IPR038766">
    <property type="entry name" value="Membrane_comp_ABC_pdt"/>
</dbReference>
<evidence type="ECO:0000259" key="7">
    <source>
        <dbReference type="Pfam" id="PF02687"/>
    </source>
</evidence>
<dbReference type="PANTHER" id="PTHR30287">
    <property type="entry name" value="MEMBRANE COMPONENT OF PREDICTED ABC SUPERFAMILY METABOLITE UPTAKE TRANSPORTER"/>
    <property type="match status" value="1"/>
</dbReference>
<feature type="transmembrane region" description="Helical" evidence="6">
    <location>
        <begin position="409"/>
        <end position="437"/>
    </location>
</feature>
<feature type="transmembrane region" description="Helical" evidence="6">
    <location>
        <begin position="385"/>
        <end position="403"/>
    </location>
</feature>
<keyword evidence="2" id="KW-1003">Cell membrane</keyword>
<sequence length="821" mass="84586">MTFRWTLAALLSHWRRRPGQAAALLAGLALATALWSAVQALNLAARDSYDRAAALLGGAATVSIARPEGGDFDQALFVTLRRAGWPVSPVLEGRARLGERTWRIVGVEPVTLPPGAALASLGEDAGPDDPAALLGRPRGALATPETLEAVGAGDGEAFEAGGLTLRAAARDGLAPATLVVDIGVAQRLLDAPGAVSRLVAPARHGRDPSELAALTGGRLAQLEASPDGDLARLTDSFHLNLTAFGLLAFVVGLFIAHAAVGLAFEQRLAMLRTLRACGVPARTAALALLAELACFALAGGLAGMALGYLVAALLAPDVAASLRGLYGAPASGELALAPAWWLSGLGMTFAGAMLAAGSGIWRAANLPALAPAQPLAWLAGHERRIRAQAFAATGLLMLSAMIARSGEGLVAAFAMLACLLLGAALATPALLSAGLAFGAARARRPLARWLWADARAGLGGLSLALTALMLALATNIGVGSMVTGFRDTFTGWLDQRLAAEIYVRAPGEDRARAFEAAAPALPGVSAVLPTRTAEIRLAGLPVELLGLRDHATYRARWPLLEQEAEAWDAVAAGEGALLSEQLARRLRVGLGDVVTAPGAEGPWPLRVVGLHPDYGNPKGQMVVGLDPLMERLPQAERGAFGLRVAPERIEATMSAITADPALAGVEAIDQAAVKRLSLGLFDQTFAVTGALNALTLGVAGVALLASLATLSAMRLPQLAPVWAMGVTRRRLALLEFGRTMALAAAVAVLAVPLGAALAWALVEVVNVQAFGWRLPLHLYPGQWALLAALALGVAALAAAGPVLRLARTPPARLLAVFAQER</sequence>
<proteinExistence type="predicted"/>
<feature type="transmembrane region" description="Helical" evidence="6">
    <location>
        <begin position="458"/>
        <end position="478"/>
    </location>
</feature>
<evidence type="ECO:0000256" key="1">
    <source>
        <dbReference type="ARBA" id="ARBA00004651"/>
    </source>
</evidence>
<feature type="transmembrane region" description="Helical" evidence="6">
    <location>
        <begin position="693"/>
        <end position="715"/>
    </location>
</feature>
<feature type="transmembrane region" description="Helical" evidence="6">
    <location>
        <begin position="285"/>
        <end position="315"/>
    </location>
</feature>
<organism evidence="9 10">
    <name type="scientific">Rubrimonas cliftonensis</name>
    <dbReference type="NCBI Taxonomy" id="89524"/>
    <lineage>
        <taxon>Bacteria</taxon>
        <taxon>Pseudomonadati</taxon>
        <taxon>Pseudomonadota</taxon>
        <taxon>Alphaproteobacteria</taxon>
        <taxon>Rhodobacterales</taxon>
        <taxon>Paracoccaceae</taxon>
        <taxon>Rubrimonas</taxon>
    </lineage>
</organism>
<dbReference type="RefSeq" id="WP_093253391.1">
    <property type="nucleotide sequence ID" value="NZ_FNQM01000006.1"/>
</dbReference>
<dbReference type="EMBL" id="FNQM01000006">
    <property type="protein sequence ID" value="SEA50808.1"/>
    <property type="molecule type" value="Genomic_DNA"/>
</dbReference>
<dbReference type="GO" id="GO:0005886">
    <property type="term" value="C:plasma membrane"/>
    <property type="evidence" value="ECO:0007669"/>
    <property type="project" value="UniProtKB-SubCell"/>
</dbReference>
<evidence type="ECO:0000313" key="10">
    <source>
        <dbReference type="Proteomes" id="UP000198703"/>
    </source>
</evidence>
<keyword evidence="5 6" id="KW-0472">Membrane</keyword>
<protein>
    <submittedName>
        <fullName evidence="9">Putative ABC transport system permease protein</fullName>
    </submittedName>
</protein>